<dbReference type="SUPFAM" id="SSF52402">
    <property type="entry name" value="Adenine nucleotide alpha hydrolases-like"/>
    <property type="match status" value="1"/>
</dbReference>
<dbReference type="PANTHER" id="PTHR46268:SF27">
    <property type="entry name" value="UNIVERSAL STRESS PROTEIN RV2623"/>
    <property type="match status" value="1"/>
</dbReference>
<evidence type="ECO:0000259" key="2">
    <source>
        <dbReference type="Pfam" id="PF00582"/>
    </source>
</evidence>
<dbReference type="PANTHER" id="PTHR46268">
    <property type="entry name" value="STRESS RESPONSE PROTEIN NHAX"/>
    <property type="match status" value="1"/>
</dbReference>
<dbReference type="Proteomes" id="UP000268230">
    <property type="component" value="Chromosome"/>
</dbReference>
<organism evidence="3 4">
    <name type="scientific">Pseudomonas entomophila</name>
    <dbReference type="NCBI Taxonomy" id="312306"/>
    <lineage>
        <taxon>Bacteria</taxon>
        <taxon>Pseudomonadati</taxon>
        <taxon>Pseudomonadota</taxon>
        <taxon>Gammaproteobacteria</taxon>
        <taxon>Pseudomonadales</taxon>
        <taxon>Pseudomonadaceae</taxon>
        <taxon>Pseudomonas</taxon>
    </lineage>
</organism>
<name>A0A3S8UIH1_9PSED</name>
<dbReference type="OrthoDB" id="5703340at2"/>
<evidence type="ECO:0000256" key="1">
    <source>
        <dbReference type="ARBA" id="ARBA00008791"/>
    </source>
</evidence>
<dbReference type="EMBL" id="CP034338">
    <property type="protein sequence ID" value="AZL68071.1"/>
    <property type="molecule type" value="Genomic_DNA"/>
</dbReference>
<dbReference type="InterPro" id="IPR006016">
    <property type="entry name" value="UspA"/>
</dbReference>
<gene>
    <name evidence="3" type="ORF">EJA05_10130</name>
</gene>
<sequence>MIRTMLYATDLGVYAPFVMQHALALARTFNAELYVIHAVEPMGQFAESLLQSYLDEQTLDALHSEGVNTVMATIEQRVLENFRDELGEEADLALIKAVRVRQGDPAQVILEQAHRLSVDLLIFGSHSAGAGAGVPIGRTAVRLLQLSSVPVYMVPLAQHLGRRKTEGRE</sequence>
<proteinExistence type="inferred from homology"/>
<evidence type="ECO:0000313" key="3">
    <source>
        <dbReference type="EMBL" id="AZL68071.1"/>
    </source>
</evidence>
<dbReference type="Gene3D" id="3.40.50.620">
    <property type="entry name" value="HUPs"/>
    <property type="match status" value="1"/>
</dbReference>
<comment type="similarity">
    <text evidence="1">Belongs to the universal stress protein A family.</text>
</comment>
<accession>A0A3S8UIH1</accession>
<feature type="domain" description="UspA" evidence="2">
    <location>
        <begin position="1"/>
        <end position="155"/>
    </location>
</feature>
<dbReference type="InterPro" id="IPR014729">
    <property type="entry name" value="Rossmann-like_a/b/a_fold"/>
</dbReference>
<protein>
    <submittedName>
        <fullName evidence="3">Universal stress protein</fullName>
    </submittedName>
</protein>
<evidence type="ECO:0000313" key="4">
    <source>
        <dbReference type="Proteomes" id="UP000268230"/>
    </source>
</evidence>
<dbReference type="CDD" id="cd00293">
    <property type="entry name" value="USP-like"/>
    <property type="match status" value="1"/>
</dbReference>
<dbReference type="AlphaFoldDB" id="A0A3S8UIH1"/>
<dbReference type="KEGG" id="pory:EJA05_10130"/>
<dbReference type="Pfam" id="PF00582">
    <property type="entry name" value="Usp"/>
    <property type="match status" value="1"/>
</dbReference>
<reference evidence="3 4" key="1">
    <citation type="submission" date="2018-12" db="EMBL/GenBank/DDBJ databases">
        <authorList>
            <person name="Li S."/>
            <person name="Yang R."/>
            <person name="Chen G."/>
            <person name="Zou L."/>
            <person name="Zhang C."/>
            <person name="Chen Y."/>
            <person name="Liu Z."/>
            <person name="Li Y."/>
            <person name="Yan Y."/>
            <person name="Huang M."/>
            <person name="Chen T."/>
        </authorList>
    </citation>
    <scope>NUCLEOTIDE SEQUENCE [LARGE SCALE GENOMIC DNA]</scope>
    <source>
        <strain evidence="3 4">1257</strain>
    </source>
</reference>